<comment type="caution">
    <text evidence="3">The sequence shown here is derived from an EMBL/GenBank/DDBJ whole genome shotgun (WGS) entry which is preliminary data.</text>
</comment>
<organism evidence="3 4">
    <name type="scientific">Panicum virgatum</name>
    <name type="common">Blackwell switchgrass</name>
    <dbReference type="NCBI Taxonomy" id="38727"/>
    <lineage>
        <taxon>Eukaryota</taxon>
        <taxon>Viridiplantae</taxon>
        <taxon>Streptophyta</taxon>
        <taxon>Embryophyta</taxon>
        <taxon>Tracheophyta</taxon>
        <taxon>Spermatophyta</taxon>
        <taxon>Magnoliopsida</taxon>
        <taxon>Liliopsida</taxon>
        <taxon>Poales</taxon>
        <taxon>Poaceae</taxon>
        <taxon>PACMAD clade</taxon>
        <taxon>Panicoideae</taxon>
        <taxon>Panicodae</taxon>
        <taxon>Paniceae</taxon>
        <taxon>Panicinae</taxon>
        <taxon>Panicum</taxon>
        <taxon>Panicum sect. Hiantes</taxon>
    </lineage>
</organism>
<gene>
    <name evidence="3" type="ORF">PVAP13_4NG297500</name>
</gene>
<feature type="transmembrane region" description="Helical" evidence="2">
    <location>
        <begin position="50"/>
        <end position="68"/>
    </location>
</feature>
<keyword evidence="4" id="KW-1185">Reference proteome</keyword>
<reference evidence="3" key="1">
    <citation type="submission" date="2020-05" db="EMBL/GenBank/DDBJ databases">
        <title>WGS assembly of Panicum virgatum.</title>
        <authorList>
            <person name="Lovell J.T."/>
            <person name="Jenkins J."/>
            <person name="Shu S."/>
            <person name="Juenger T.E."/>
            <person name="Schmutz J."/>
        </authorList>
    </citation>
    <scope>NUCLEOTIDE SEQUENCE</scope>
    <source>
        <strain evidence="3">AP13</strain>
    </source>
</reference>
<keyword evidence="2" id="KW-1133">Transmembrane helix</keyword>
<name>A0A8T0T904_PANVG</name>
<evidence type="ECO:0000313" key="3">
    <source>
        <dbReference type="EMBL" id="KAG2607911.1"/>
    </source>
</evidence>
<keyword evidence="2" id="KW-0472">Membrane</keyword>
<protein>
    <submittedName>
        <fullName evidence="3">Uncharacterized protein</fullName>
    </submittedName>
</protein>
<proteinExistence type="predicted"/>
<evidence type="ECO:0000313" key="4">
    <source>
        <dbReference type="Proteomes" id="UP000823388"/>
    </source>
</evidence>
<dbReference type="EMBL" id="CM029044">
    <property type="protein sequence ID" value="KAG2607911.1"/>
    <property type="molecule type" value="Genomic_DNA"/>
</dbReference>
<sequence length="100" mass="10740">MEAGTGSLTARGKGKAPGPPRPPPSRDEANGGGHRRGWQRRRSIWPRGRAVLVALVAMIAAAAYLLFADALPVAPPSAEWLLAAYVVWIIGLNMLVWLMN</sequence>
<feature type="region of interest" description="Disordered" evidence="1">
    <location>
        <begin position="1"/>
        <end position="41"/>
    </location>
</feature>
<dbReference type="Proteomes" id="UP000823388">
    <property type="component" value="Chromosome 4N"/>
</dbReference>
<accession>A0A8T0T904</accession>
<evidence type="ECO:0000256" key="1">
    <source>
        <dbReference type="SAM" id="MobiDB-lite"/>
    </source>
</evidence>
<dbReference type="AlphaFoldDB" id="A0A8T0T904"/>
<evidence type="ECO:0000256" key="2">
    <source>
        <dbReference type="SAM" id="Phobius"/>
    </source>
</evidence>
<feature type="transmembrane region" description="Helical" evidence="2">
    <location>
        <begin position="80"/>
        <end position="99"/>
    </location>
</feature>
<keyword evidence="2" id="KW-0812">Transmembrane</keyword>